<sequence length="173" mass="20381">MFSKNEYIIYGSTGVCKIIDIVKKKFGFNKEREYYILKPAYDTNSTIYAPIDNDKISIRKIMTKEEVYDLIKTMPDNETIWIDDMNLRKETYNEILKKGNKKDIVKLIKTLYMEKLRKKEEGKKLNAGDEKIMNEAEKLLHEEFALVLNIKVDEVLPFILGELSPEEKQNLNF</sequence>
<reference evidence="2 3" key="1">
    <citation type="submission" date="2015-09" db="EMBL/GenBank/DDBJ databases">
        <authorList>
            <consortium name="Pathogen Informatics"/>
        </authorList>
    </citation>
    <scope>NUCLEOTIDE SEQUENCE [LARGE SCALE GENOMIC DNA]</scope>
    <source>
        <strain evidence="2 3">2789STDY5834855</strain>
    </source>
</reference>
<evidence type="ECO:0000313" key="3">
    <source>
        <dbReference type="Proteomes" id="UP000095558"/>
    </source>
</evidence>
<proteinExistence type="predicted"/>
<dbReference type="InterPro" id="IPR048792">
    <property type="entry name" value="CarD_C"/>
</dbReference>
<dbReference type="Pfam" id="PF21095">
    <property type="entry name" value="CarD_C"/>
    <property type="match status" value="1"/>
</dbReference>
<dbReference type="OrthoDB" id="9786074at2"/>
<dbReference type="SMART" id="SM01058">
    <property type="entry name" value="CarD_TRCF"/>
    <property type="match status" value="1"/>
</dbReference>
<organism evidence="2 3">
    <name type="scientific">Clostridium disporicum</name>
    <dbReference type="NCBI Taxonomy" id="84024"/>
    <lineage>
        <taxon>Bacteria</taxon>
        <taxon>Bacillati</taxon>
        <taxon>Bacillota</taxon>
        <taxon>Clostridia</taxon>
        <taxon>Eubacteriales</taxon>
        <taxon>Clostridiaceae</taxon>
        <taxon>Clostridium</taxon>
    </lineage>
</organism>
<evidence type="ECO:0000313" key="2">
    <source>
        <dbReference type="EMBL" id="CUO02825.1"/>
    </source>
</evidence>
<accession>A0A174BT34</accession>
<dbReference type="PANTHER" id="PTHR38447">
    <property type="entry name" value="TRANSCRIPTION FACTOR YDEB-RELATED"/>
    <property type="match status" value="1"/>
</dbReference>
<dbReference type="Gene3D" id="2.40.10.170">
    <property type="match status" value="1"/>
</dbReference>
<dbReference type="EMBL" id="CYZV01000011">
    <property type="protein sequence ID" value="CUO02825.1"/>
    <property type="molecule type" value="Genomic_DNA"/>
</dbReference>
<dbReference type="GO" id="GO:0009303">
    <property type="term" value="P:rRNA transcription"/>
    <property type="evidence" value="ECO:0007669"/>
    <property type="project" value="TreeGrafter"/>
</dbReference>
<dbReference type="PANTHER" id="PTHR38447:SF1">
    <property type="entry name" value="RNA POLYMERASE-BINDING TRANSCRIPTION FACTOR CARD"/>
    <property type="match status" value="1"/>
</dbReference>
<feature type="domain" description="CarD-like/TRCF RNAP-interacting" evidence="1">
    <location>
        <begin position="1"/>
        <end position="112"/>
    </location>
</feature>
<dbReference type="InterPro" id="IPR052531">
    <property type="entry name" value="CarD-like_regulator"/>
</dbReference>
<gene>
    <name evidence="2" type="ORF">ERS852470_01268</name>
</gene>
<dbReference type="Gene3D" id="1.20.58.1290">
    <property type="entry name" value="CarD-like, C-terminal domain"/>
    <property type="match status" value="1"/>
</dbReference>
<dbReference type="InterPro" id="IPR042215">
    <property type="entry name" value="CarD-like_C"/>
</dbReference>
<evidence type="ECO:0000259" key="1">
    <source>
        <dbReference type="SMART" id="SM01058"/>
    </source>
</evidence>
<dbReference type="Pfam" id="PF02559">
    <property type="entry name" value="CarD_TRCF_RID"/>
    <property type="match status" value="1"/>
</dbReference>
<dbReference type="InterPro" id="IPR003711">
    <property type="entry name" value="CarD-like/TRCF_RID"/>
</dbReference>
<dbReference type="RefSeq" id="WP_042400356.1">
    <property type="nucleotide sequence ID" value="NZ_CYYT01000001.1"/>
</dbReference>
<dbReference type="SUPFAM" id="SSF141259">
    <property type="entry name" value="CarD-like"/>
    <property type="match status" value="1"/>
</dbReference>
<name>A0A174BT34_9CLOT</name>
<dbReference type="AlphaFoldDB" id="A0A174BT34"/>
<dbReference type="GeneID" id="83012644"/>
<dbReference type="InterPro" id="IPR036101">
    <property type="entry name" value="CarD-like/TRCF_RID_sf"/>
</dbReference>
<dbReference type="Proteomes" id="UP000095558">
    <property type="component" value="Unassembled WGS sequence"/>
</dbReference>
<protein>
    <submittedName>
        <fullName evidence="2">CarD family transcriptional regulator</fullName>
    </submittedName>
</protein>